<evidence type="ECO:0000256" key="1">
    <source>
        <dbReference type="ARBA" id="ARBA00007789"/>
    </source>
</evidence>
<comment type="similarity">
    <text evidence="1">To bacterial alkanal monooxygenase alpha and beta chains.</text>
</comment>
<proteinExistence type="predicted"/>
<dbReference type="EMBL" id="JARLKZ010000015">
    <property type="protein sequence ID" value="MEC0242053.1"/>
    <property type="molecule type" value="Genomic_DNA"/>
</dbReference>
<feature type="domain" description="Luciferase-like" evidence="2">
    <location>
        <begin position="6"/>
        <end position="298"/>
    </location>
</feature>
<comment type="caution">
    <text evidence="3">The sequence shown here is derived from an EMBL/GenBank/DDBJ whole genome shotgun (WGS) entry which is preliminary data.</text>
</comment>
<dbReference type="SUPFAM" id="SSF51679">
    <property type="entry name" value="Bacterial luciferase-like"/>
    <property type="match status" value="1"/>
</dbReference>
<evidence type="ECO:0000259" key="2">
    <source>
        <dbReference type="Pfam" id="PF00296"/>
    </source>
</evidence>
<dbReference type="Proteomes" id="UP001344632">
    <property type="component" value="Unassembled WGS sequence"/>
</dbReference>
<dbReference type="RefSeq" id="WP_326089800.1">
    <property type="nucleotide sequence ID" value="NZ_JARLKZ010000015.1"/>
</dbReference>
<dbReference type="Pfam" id="PF00296">
    <property type="entry name" value="Bac_luciferase"/>
    <property type="match status" value="1"/>
</dbReference>
<dbReference type="CDD" id="cd00347">
    <property type="entry name" value="Flavin_utilizing_monoxygenases"/>
    <property type="match status" value="1"/>
</dbReference>
<dbReference type="InterPro" id="IPR036661">
    <property type="entry name" value="Luciferase-like_sf"/>
</dbReference>
<keyword evidence="4" id="KW-1185">Reference proteome</keyword>
<dbReference type="PANTHER" id="PTHR30137:SF19">
    <property type="entry name" value="LUCIFERASE-LIKE MONOOXYGENASE"/>
    <property type="match status" value="1"/>
</dbReference>
<reference evidence="3 4" key="1">
    <citation type="submission" date="2023-03" db="EMBL/GenBank/DDBJ databases">
        <title>Bacillus Genome Sequencing.</title>
        <authorList>
            <person name="Dunlap C."/>
        </authorList>
    </citation>
    <scope>NUCLEOTIDE SEQUENCE [LARGE SCALE GENOMIC DNA]</scope>
    <source>
        <strain evidence="3 4">BD-525</strain>
    </source>
</reference>
<name>A0ABU6GRN3_9BACL</name>
<dbReference type="InterPro" id="IPR050766">
    <property type="entry name" value="Bact_Lucif_Oxidored"/>
</dbReference>
<organism evidence="3 4">
    <name type="scientific">Paenibacillus dokdonensis</name>
    <dbReference type="NCBI Taxonomy" id="2567944"/>
    <lineage>
        <taxon>Bacteria</taxon>
        <taxon>Bacillati</taxon>
        <taxon>Bacillota</taxon>
        <taxon>Bacilli</taxon>
        <taxon>Bacillales</taxon>
        <taxon>Paenibacillaceae</taxon>
        <taxon>Paenibacillus</taxon>
    </lineage>
</organism>
<dbReference type="NCBIfam" id="TIGR03558">
    <property type="entry name" value="oxido_grp_1"/>
    <property type="match status" value="1"/>
</dbReference>
<dbReference type="Gene3D" id="3.20.20.30">
    <property type="entry name" value="Luciferase-like domain"/>
    <property type="match status" value="1"/>
</dbReference>
<dbReference type="PANTHER" id="PTHR30137">
    <property type="entry name" value="LUCIFERASE-LIKE MONOOXYGENASE"/>
    <property type="match status" value="1"/>
</dbReference>
<evidence type="ECO:0000313" key="4">
    <source>
        <dbReference type="Proteomes" id="UP001344632"/>
    </source>
</evidence>
<gene>
    <name evidence="3" type="ORF">P4H66_19810</name>
</gene>
<dbReference type="InterPro" id="IPR019949">
    <property type="entry name" value="CmoO-like"/>
</dbReference>
<protein>
    <submittedName>
        <fullName evidence="3">LLM class flavin-dependent oxidoreductase</fullName>
    </submittedName>
</protein>
<dbReference type="InterPro" id="IPR011251">
    <property type="entry name" value="Luciferase-like_dom"/>
</dbReference>
<evidence type="ECO:0000313" key="3">
    <source>
        <dbReference type="EMBL" id="MEC0242053.1"/>
    </source>
</evidence>
<sequence>MIKLSILDQSTISEGSSPVEALAQTGRMAQEAERMGYNRFWVSEHHFSPNLAGSSPEVLISHLAAVTSTIRVGSGGVMLPHYSSYKVAENFRVLEGLYPGRIDLGLGRAPGGMPLATRALQEGKMRNVDRYAEQIADLSAYLTDTLSPGHPFAGLVATPLVKTIPEMWMLGSSGGSAGIAAQQGTGFAFAQFINGSGGADVMRWYQENFRPSVVLDKPRSLLAIFAVCAETEEEANRLASSMDLSLLMLEKGGTSGGTPSIERALNYSYSPYDRMRMQENRKRMIVGSPEQIKRKIESLCEEYRTEEVMVASIIHRFEDKVKSFRLIAEAFGISKKARTIKS</sequence>
<accession>A0ABU6GRN3</accession>